<dbReference type="AlphaFoldDB" id="A0A0C5VX76"/>
<accession>A0A0C5VX76</accession>
<protein>
    <submittedName>
        <fullName evidence="2">Uncharacterized protein</fullName>
    </submittedName>
</protein>
<name>A0A0C5VX76_9GAMM</name>
<evidence type="ECO:0000313" key="3">
    <source>
        <dbReference type="Proteomes" id="UP000032266"/>
    </source>
</evidence>
<feature type="signal peptide" evidence="1">
    <location>
        <begin position="1"/>
        <end position="20"/>
    </location>
</feature>
<gene>
    <name evidence="2" type="ORF">YC6258_05907</name>
</gene>
<organism evidence="2 3">
    <name type="scientific">Gynuella sunshinyii YC6258</name>
    <dbReference type="NCBI Taxonomy" id="1445510"/>
    <lineage>
        <taxon>Bacteria</taxon>
        <taxon>Pseudomonadati</taxon>
        <taxon>Pseudomonadota</taxon>
        <taxon>Gammaproteobacteria</taxon>
        <taxon>Oceanospirillales</taxon>
        <taxon>Saccharospirillaceae</taxon>
        <taxon>Gynuella</taxon>
    </lineage>
</organism>
<feature type="chain" id="PRO_5002191389" evidence="1">
    <location>
        <begin position="21"/>
        <end position="47"/>
    </location>
</feature>
<evidence type="ECO:0000256" key="1">
    <source>
        <dbReference type="SAM" id="SignalP"/>
    </source>
</evidence>
<dbReference type="EMBL" id="CP007142">
    <property type="protein sequence ID" value="AJQ97933.1"/>
    <property type="molecule type" value="Genomic_DNA"/>
</dbReference>
<sequence length="47" mass="5278">MKSPLFFLLALLSLTLPACGDESPYSPEVKALVKQILKHMVYVEGWN</sequence>
<reference evidence="2 3" key="1">
    <citation type="submission" date="2014-01" db="EMBL/GenBank/DDBJ databases">
        <title>Full genme sequencing of cellulolytic bacterium Gynuella sunshinyii YC6258T gen. nov., sp. nov.</title>
        <authorList>
            <person name="Khan H."/>
            <person name="Chung E.J."/>
            <person name="Chung Y.R."/>
        </authorList>
    </citation>
    <scope>NUCLEOTIDE SEQUENCE [LARGE SCALE GENOMIC DNA]</scope>
    <source>
        <strain evidence="2 3">YC6258</strain>
    </source>
</reference>
<dbReference type="HOGENOM" id="CLU_3168674_0_0_6"/>
<evidence type="ECO:0000313" key="2">
    <source>
        <dbReference type="EMBL" id="AJQ97933.1"/>
    </source>
</evidence>
<dbReference type="RefSeq" id="WP_169749044.1">
    <property type="nucleotide sequence ID" value="NZ_CP007142.1"/>
</dbReference>
<dbReference type="KEGG" id="gsn:YC6258_05907"/>
<dbReference type="Proteomes" id="UP000032266">
    <property type="component" value="Chromosome"/>
</dbReference>
<proteinExistence type="predicted"/>
<keyword evidence="1" id="KW-0732">Signal</keyword>
<keyword evidence="3" id="KW-1185">Reference proteome</keyword>